<proteinExistence type="predicted"/>
<dbReference type="SUPFAM" id="SSF51735">
    <property type="entry name" value="NAD(P)-binding Rossmann-fold domains"/>
    <property type="match status" value="1"/>
</dbReference>
<accession>W4QJM7</accession>
<feature type="domain" description="GFO/IDH/MocA-like oxidoreductase" evidence="2">
    <location>
        <begin position="131"/>
        <end position="268"/>
    </location>
</feature>
<evidence type="ECO:0000313" key="3">
    <source>
        <dbReference type="EMBL" id="GAE32117.1"/>
    </source>
</evidence>
<keyword evidence="4" id="KW-1185">Reference proteome</keyword>
<dbReference type="InterPro" id="IPR036291">
    <property type="entry name" value="NAD(P)-bd_dom_sf"/>
</dbReference>
<name>W4QJM7_9BACI</name>
<dbReference type="PANTHER" id="PTHR43249:SF1">
    <property type="entry name" value="D-GLUCOSIDE 3-DEHYDROGENASE"/>
    <property type="match status" value="1"/>
</dbReference>
<organism evidence="3 4">
    <name type="scientific">Halalkalibacter hemicellulosilyticusJCM 9152</name>
    <dbReference type="NCBI Taxonomy" id="1236971"/>
    <lineage>
        <taxon>Bacteria</taxon>
        <taxon>Bacillati</taxon>
        <taxon>Bacillota</taxon>
        <taxon>Bacilli</taxon>
        <taxon>Bacillales</taxon>
        <taxon>Bacillaceae</taxon>
        <taxon>Halalkalibacter</taxon>
    </lineage>
</organism>
<evidence type="ECO:0000259" key="1">
    <source>
        <dbReference type="Pfam" id="PF01408"/>
    </source>
</evidence>
<dbReference type="STRING" id="1236971.JCM9152_3636"/>
<dbReference type="GO" id="GO:0000166">
    <property type="term" value="F:nucleotide binding"/>
    <property type="evidence" value="ECO:0007669"/>
    <property type="project" value="InterPro"/>
</dbReference>
<dbReference type="OrthoDB" id="9815825at2"/>
<dbReference type="InterPro" id="IPR055170">
    <property type="entry name" value="GFO_IDH_MocA-like_dom"/>
</dbReference>
<evidence type="ECO:0000313" key="4">
    <source>
        <dbReference type="Proteomes" id="UP000018895"/>
    </source>
</evidence>
<gene>
    <name evidence="3" type="ORF">JCM9152_3636</name>
</gene>
<reference evidence="3" key="1">
    <citation type="journal article" date="2014" name="Genome Announc.">
        <title>Draft Genome Sequences of Three Alkaliphilic Bacillus Strains, Bacillus wakoensis JCM 9140T, Bacillus akibai JCM 9157T, and Bacillus hemicellulosilyticus JCM 9152T.</title>
        <authorList>
            <person name="Yuki M."/>
            <person name="Oshima K."/>
            <person name="Suda W."/>
            <person name="Oshida Y."/>
            <person name="Kitamura K."/>
            <person name="Iida T."/>
            <person name="Hattori M."/>
            <person name="Ohkuma M."/>
        </authorList>
    </citation>
    <scope>NUCLEOTIDE SEQUENCE [LARGE SCALE GENOMIC DNA]</scope>
    <source>
        <strain evidence="3">JCM 9152</strain>
    </source>
</reference>
<dbReference type="InterPro" id="IPR052515">
    <property type="entry name" value="Gfo/Idh/MocA_Oxidoreductase"/>
</dbReference>
<dbReference type="SUPFAM" id="SSF55347">
    <property type="entry name" value="Glyceraldehyde-3-phosphate dehydrogenase-like, C-terminal domain"/>
    <property type="match status" value="1"/>
</dbReference>
<dbReference type="InterPro" id="IPR000683">
    <property type="entry name" value="Gfo/Idh/MocA-like_OxRdtase_N"/>
</dbReference>
<dbReference type="RefSeq" id="WP_035346401.1">
    <property type="nucleotide sequence ID" value="NZ_BAUU01000029.1"/>
</dbReference>
<dbReference type="Pfam" id="PF01408">
    <property type="entry name" value="GFO_IDH_MocA"/>
    <property type="match status" value="1"/>
</dbReference>
<dbReference type="AlphaFoldDB" id="W4QJM7"/>
<dbReference type="Gene3D" id="3.30.360.10">
    <property type="entry name" value="Dihydrodipicolinate Reductase, domain 2"/>
    <property type="match status" value="1"/>
</dbReference>
<dbReference type="EMBL" id="BAUU01000029">
    <property type="protein sequence ID" value="GAE32117.1"/>
    <property type="molecule type" value="Genomic_DNA"/>
</dbReference>
<comment type="caution">
    <text evidence="3">The sequence shown here is derived from an EMBL/GenBank/DDBJ whole genome shotgun (WGS) entry which is preliminary data.</text>
</comment>
<dbReference type="Gene3D" id="3.40.50.720">
    <property type="entry name" value="NAD(P)-binding Rossmann-like Domain"/>
    <property type="match status" value="1"/>
</dbReference>
<dbReference type="Pfam" id="PF22725">
    <property type="entry name" value="GFO_IDH_MocA_C3"/>
    <property type="match status" value="1"/>
</dbReference>
<dbReference type="PANTHER" id="PTHR43249">
    <property type="entry name" value="UDP-N-ACETYL-2-AMINO-2-DEOXY-D-GLUCURONATE OXIDASE"/>
    <property type="match status" value="1"/>
</dbReference>
<dbReference type="Proteomes" id="UP000018895">
    <property type="component" value="Unassembled WGS sequence"/>
</dbReference>
<sequence length="344" mass="37434">MSQLRIGVIGAGGIAQDRHIPALATLEEATLEAVYDLNEATAQSVQKRFGFTRVCGDVNELLDQVDAVIICTPNKFHANLTVQALDAGVHVFCEKPMAMNAIECEQMIQASKRAGKVLTIGYHYRSTTEAQAAKKLIEANEIGEPLVARAHAMRRRKVPGWGVFTNKELQGGGSLIDWGCHFLDLTLWLLGNPKPVSVSGKTYNTLSKMTDQVNEWGKVDPATFNVDDHVTAYITFENGLSLLFETSWAANVKEDSEGVSISGTTGGIDLFPLEVNQAKHGLLLNSQTNYTPGETDTGVAQLTNFLRACQGKEELVVKPEQAAQVTQIIDAIYRSSEIGKSVEL</sequence>
<evidence type="ECO:0000259" key="2">
    <source>
        <dbReference type="Pfam" id="PF22725"/>
    </source>
</evidence>
<protein>
    <submittedName>
        <fullName evidence="3">NADH-dependent dehydrogenase</fullName>
    </submittedName>
</protein>
<feature type="domain" description="Gfo/Idh/MocA-like oxidoreductase N-terminal" evidence="1">
    <location>
        <begin position="4"/>
        <end position="122"/>
    </location>
</feature>